<reference evidence="8" key="1">
    <citation type="journal article" date="2022" name="Environ. Microbiol.">
        <title>Geoalkalibacter halelectricus SAP #1 sp. nov. possessing extracellular electron transfer and mineral#reducing capabilities from a haloalkaline environment.</title>
        <authorList>
            <person name="Yadav S."/>
            <person name="Singh R."/>
            <person name="Sundharam S.S."/>
            <person name="Chaudhary S."/>
            <person name="Krishnamurthi S."/>
            <person name="Patil S.A."/>
        </authorList>
    </citation>
    <scope>NUCLEOTIDE SEQUENCE</scope>
    <source>
        <strain evidence="8">SAP-1</strain>
    </source>
</reference>
<dbReference type="InterPro" id="IPR010970">
    <property type="entry name" value="Cys_dSase_SufS"/>
</dbReference>
<evidence type="ECO:0000256" key="3">
    <source>
        <dbReference type="ARBA" id="ARBA00012239"/>
    </source>
</evidence>
<evidence type="ECO:0000256" key="4">
    <source>
        <dbReference type="ARBA" id="ARBA00022679"/>
    </source>
</evidence>
<dbReference type="EC" id="2.8.1.7" evidence="3"/>
<dbReference type="Gene3D" id="3.90.1150.10">
    <property type="entry name" value="Aspartate Aminotransferase, domain 1"/>
    <property type="match status" value="1"/>
</dbReference>
<dbReference type="InterPro" id="IPR016454">
    <property type="entry name" value="Cysteine_dSase"/>
</dbReference>
<dbReference type="PANTHER" id="PTHR43586">
    <property type="entry name" value="CYSTEINE DESULFURASE"/>
    <property type="match status" value="1"/>
</dbReference>
<gene>
    <name evidence="8" type="ORF">L9S41_12755</name>
</gene>
<name>A0ABY5ZLC9_9BACT</name>
<dbReference type="InterPro" id="IPR000192">
    <property type="entry name" value="Aminotrans_V_dom"/>
</dbReference>
<comment type="cofactor">
    <cofactor evidence="1">
        <name>pyridoxal 5'-phosphate</name>
        <dbReference type="ChEBI" id="CHEBI:597326"/>
    </cofactor>
</comment>
<comment type="catalytic activity">
    <reaction evidence="6">
        <text>(sulfur carrier)-H + L-cysteine = (sulfur carrier)-SH + L-alanine</text>
        <dbReference type="Rhea" id="RHEA:43892"/>
        <dbReference type="Rhea" id="RHEA-COMP:14737"/>
        <dbReference type="Rhea" id="RHEA-COMP:14739"/>
        <dbReference type="ChEBI" id="CHEBI:29917"/>
        <dbReference type="ChEBI" id="CHEBI:35235"/>
        <dbReference type="ChEBI" id="CHEBI:57972"/>
        <dbReference type="ChEBI" id="CHEBI:64428"/>
        <dbReference type="EC" id="2.8.1.7"/>
    </reaction>
</comment>
<keyword evidence="8" id="KW-0032">Aminotransferase</keyword>
<sequence length="383" mass="40743">MAIYLDNAATSFPKPEAVVHAVSAALRDIGANPGRGGHQLVLKAGRIVFEAREAVAEFIGAPDATRIAFTANATEAINIGLFGLLKAGDRVVTTTMEHNAVVRPLRALQERGVQVVKVPADPRGFVHPQEIRRACGEKTAMVILSHCSNVSGTLQPIEEIGPWCRREGILFFVDAAQSAGVFTLDVVDMGIDLLAVPGHKGLLGPQGTGFLYVREGLNPQPLIYGGTGGNSNSELPPEQMPERFETGTLNTPGLAGLAAGIGFLRREGLAAVRAHEAELMSELIAGLDQIPGLRLHGPREPRCHGAVLSLTLDGRDPAEIGFLLDREYGVLTRVGLHCAPDAHRTLGTHPRGTVRLSPGYFNTLEEMRHVVSALTALAAHPVP</sequence>
<evidence type="ECO:0000313" key="8">
    <source>
        <dbReference type="EMBL" id="UWZ78544.1"/>
    </source>
</evidence>
<dbReference type="InterPro" id="IPR015424">
    <property type="entry name" value="PyrdxlP-dep_Trfase"/>
</dbReference>
<keyword evidence="5" id="KW-0663">Pyridoxal phosphate</keyword>
<proteinExistence type="inferred from homology"/>
<feature type="domain" description="Aminotransferase class V" evidence="7">
    <location>
        <begin position="3"/>
        <end position="367"/>
    </location>
</feature>
<organism evidence="8 9">
    <name type="scientific">Geoalkalibacter halelectricus</name>
    <dbReference type="NCBI Taxonomy" id="2847045"/>
    <lineage>
        <taxon>Bacteria</taxon>
        <taxon>Pseudomonadati</taxon>
        <taxon>Thermodesulfobacteriota</taxon>
        <taxon>Desulfuromonadia</taxon>
        <taxon>Desulfuromonadales</taxon>
        <taxon>Geoalkalibacteraceae</taxon>
        <taxon>Geoalkalibacter</taxon>
    </lineage>
</organism>
<comment type="similarity">
    <text evidence="2">Belongs to the class-V pyridoxal-phosphate-dependent aminotransferase family. Csd subfamily.</text>
</comment>
<evidence type="ECO:0000313" key="9">
    <source>
        <dbReference type="Proteomes" id="UP001060414"/>
    </source>
</evidence>
<dbReference type="EMBL" id="CP092109">
    <property type="protein sequence ID" value="UWZ78544.1"/>
    <property type="molecule type" value="Genomic_DNA"/>
</dbReference>
<dbReference type="InterPro" id="IPR010969">
    <property type="entry name" value="Cys_dSase-rel_unknwn_funct"/>
</dbReference>
<dbReference type="PIRSF" id="PIRSF005572">
    <property type="entry name" value="NifS"/>
    <property type="match status" value="1"/>
</dbReference>
<dbReference type="PANTHER" id="PTHR43586:SF4">
    <property type="entry name" value="ISOPENICILLIN N EPIMERASE"/>
    <property type="match status" value="1"/>
</dbReference>
<dbReference type="RefSeq" id="WP_260746898.1">
    <property type="nucleotide sequence ID" value="NZ_CP092109.1"/>
</dbReference>
<dbReference type="InterPro" id="IPR015422">
    <property type="entry name" value="PyrdxlP-dep_Trfase_small"/>
</dbReference>
<dbReference type="Gene3D" id="3.40.640.10">
    <property type="entry name" value="Type I PLP-dependent aspartate aminotransferase-like (Major domain)"/>
    <property type="match status" value="1"/>
</dbReference>
<evidence type="ECO:0000259" key="7">
    <source>
        <dbReference type="Pfam" id="PF00266"/>
    </source>
</evidence>
<dbReference type="InterPro" id="IPR015421">
    <property type="entry name" value="PyrdxlP-dep_Trfase_major"/>
</dbReference>
<dbReference type="Pfam" id="PF00266">
    <property type="entry name" value="Aminotran_5"/>
    <property type="match status" value="1"/>
</dbReference>
<dbReference type="CDD" id="cd06453">
    <property type="entry name" value="SufS_like"/>
    <property type="match status" value="1"/>
</dbReference>
<dbReference type="GO" id="GO:0008483">
    <property type="term" value="F:transaminase activity"/>
    <property type="evidence" value="ECO:0007669"/>
    <property type="project" value="UniProtKB-KW"/>
</dbReference>
<protein>
    <recommendedName>
        <fullName evidence="3">cysteine desulfurase</fullName>
        <ecNumber evidence="3">2.8.1.7</ecNumber>
    </recommendedName>
</protein>
<evidence type="ECO:0000256" key="2">
    <source>
        <dbReference type="ARBA" id="ARBA00010447"/>
    </source>
</evidence>
<dbReference type="NCBIfam" id="TIGR01977">
    <property type="entry name" value="am_tr_V_EF2568"/>
    <property type="match status" value="1"/>
</dbReference>
<keyword evidence="9" id="KW-1185">Reference proteome</keyword>
<accession>A0ABY5ZLC9</accession>
<dbReference type="Proteomes" id="UP001060414">
    <property type="component" value="Chromosome"/>
</dbReference>
<evidence type="ECO:0000256" key="6">
    <source>
        <dbReference type="ARBA" id="ARBA00050776"/>
    </source>
</evidence>
<keyword evidence="4" id="KW-0808">Transferase</keyword>
<evidence type="ECO:0000256" key="1">
    <source>
        <dbReference type="ARBA" id="ARBA00001933"/>
    </source>
</evidence>
<evidence type="ECO:0000256" key="5">
    <source>
        <dbReference type="ARBA" id="ARBA00022898"/>
    </source>
</evidence>
<dbReference type="SUPFAM" id="SSF53383">
    <property type="entry name" value="PLP-dependent transferases"/>
    <property type="match status" value="1"/>
</dbReference>